<comment type="similarity">
    <text evidence="1">Belongs to the AfsR/DnrI/RedD regulatory family.</text>
</comment>
<sequence>MAGLRLTLLGGFELTDTRGKSRPIRSKKAMALLAYLVLSPGNQRRERIAALLWPDSDEAQARHSLRQALVSLRKVLGETALITDAENLCLDPGCIDADTTRFNRLLGLREADAWSEAATLCGGELLEGFQSRSYPFEDWLQLQREHYRRKALDLLQQLLDEYIGQNQFSKALHLGARLLMLDPLREDVHRQLMQLYAQQGQYNHAFRQYQLCRSLLRRELDMEPDQNTRNLYQLLQHRRQQLSRASPSRPPKRPKHRHPVPKPRF</sequence>
<dbReference type="Pfam" id="PF03704">
    <property type="entry name" value="BTAD"/>
    <property type="match status" value="1"/>
</dbReference>
<comment type="caution">
    <text evidence="6">The sequence shown here is derived from an EMBL/GenBank/DDBJ whole genome shotgun (WGS) entry which is preliminary data.</text>
</comment>
<evidence type="ECO:0000259" key="5">
    <source>
        <dbReference type="SMART" id="SM01043"/>
    </source>
</evidence>
<organism evidence="6 7">
    <name type="scientific">Marinobacterium aestuariivivens</name>
    <dbReference type="NCBI Taxonomy" id="1698799"/>
    <lineage>
        <taxon>Bacteria</taxon>
        <taxon>Pseudomonadati</taxon>
        <taxon>Pseudomonadota</taxon>
        <taxon>Gammaproteobacteria</taxon>
        <taxon>Oceanospirillales</taxon>
        <taxon>Oceanospirillaceae</taxon>
        <taxon>Marinobacterium</taxon>
    </lineage>
</organism>
<dbReference type="RefSeq" id="WP_379909048.1">
    <property type="nucleotide sequence ID" value="NZ_JBHSWE010000001.1"/>
</dbReference>
<keyword evidence="7" id="KW-1185">Reference proteome</keyword>
<evidence type="ECO:0000256" key="1">
    <source>
        <dbReference type="ARBA" id="ARBA00005820"/>
    </source>
</evidence>
<reference evidence="7" key="1">
    <citation type="journal article" date="2019" name="Int. J. Syst. Evol. Microbiol.">
        <title>The Global Catalogue of Microorganisms (GCM) 10K type strain sequencing project: providing services to taxonomists for standard genome sequencing and annotation.</title>
        <authorList>
            <consortium name="The Broad Institute Genomics Platform"/>
            <consortium name="The Broad Institute Genome Sequencing Center for Infectious Disease"/>
            <person name="Wu L."/>
            <person name="Ma J."/>
        </authorList>
    </citation>
    <scope>NUCLEOTIDE SEQUENCE [LARGE SCALE GENOMIC DNA]</scope>
    <source>
        <strain evidence="7">NBRC 111756</strain>
    </source>
</reference>
<feature type="domain" description="Bacterial transcriptional activator" evidence="5">
    <location>
        <begin position="97"/>
        <end position="235"/>
    </location>
</feature>
<protein>
    <submittedName>
        <fullName evidence="6">BTAD domain-containing putative transcriptional regulator</fullName>
    </submittedName>
</protein>
<dbReference type="SMART" id="SM01043">
    <property type="entry name" value="BTAD"/>
    <property type="match status" value="1"/>
</dbReference>
<evidence type="ECO:0000256" key="2">
    <source>
        <dbReference type="ARBA" id="ARBA00023125"/>
    </source>
</evidence>
<gene>
    <name evidence="6" type="ORF">ACFQDL_10925</name>
</gene>
<dbReference type="Proteomes" id="UP001596422">
    <property type="component" value="Unassembled WGS sequence"/>
</dbReference>
<dbReference type="InterPro" id="IPR011990">
    <property type="entry name" value="TPR-like_helical_dom_sf"/>
</dbReference>
<dbReference type="InterPro" id="IPR005158">
    <property type="entry name" value="BTAD"/>
</dbReference>
<evidence type="ECO:0000256" key="3">
    <source>
        <dbReference type="SAM" id="MobiDB-lite"/>
    </source>
</evidence>
<dbReference type="Gene3D" id="1.25.40.10">
    <property type="entry name" value="Tetratricopeptide repeat domain"/>
    <property type="match status" value="1"/>
</dbReference>
<dbReference type="SUPFAM" id="SSF48452">
    <property type="entry name" value="TPR-like"/>
    <property type="match status" value="1"/>
</dbReference>
<feature type="region of interest" description="Disordered" evidence="3">
    <location>
        <begin position="238"/>
        <end position="265"/>
    </location>
</feature>
<name>A0ABW1ZZC2_9GAMM</name>
<evidence type="ECO:0000259" key="4">
    <source>
        <dbReference type="SMART" id="SM00862"/>
    </source>
</evidence>
<feature type="compositionally biased region" description="Basic residues" evidence="3">
    <location>
        <begin position="250"/>
        <end position="265"/>
    </location>
</feature>
<dbReference type="InterPro" id="IPR036388">
    <property type="entry name" value="WH-like_DNA-bd_sf"/>
</dbReference>
<dbReference type="SMART" id="SM00862">
    <property type="entry name" value="Trans_reg_C"/>
    <property type="match status" value="1"/>
</dbReference>
<evidence type="ECO:0000313" key="6">
    <source>
        <dbReference type="EMBL" id="MFC6670543.1"/>
    </source>
</evidence>
<dbReference type="EMBL" id="JBHSWE010000001">
    <property type="protein sequence ID" value="MFC6670543.1"/>
    <property type="molecule type" value="Genomic_DNA"/>
</dbReference>
<dbReference type="SUPFAM" id="SSF46894">
    <property type="entry name" value="C-terminal effector domain of the bipartite response regulators"/>
    <property type="match status" value="1"/>
</dbReference>
<keyword evidence="2" id="KW-0238">DNA-binding</keyword>
<evidence type="ECO:0000313" key="7">
    <source>
        <dbReference type="Proteomes" id="UP001596422"/>
    </source>
</evidence>
<dbReference type="InterPro" id="IPR016032">
    <property type="entry name" value="Sig_transdc_resp-reg_C-effctor"/>
</dbReference>
<accession>A0ABW1ZZC2</accession>
<proteinExistence type="inferred from homology"/>
<dbReference type="Gene3D" id="1.10.10.10">
    <property type="entry name" value="Winged helix-like DNA-binding domain superfamily/Winged helix DNA-binding domain"/>
    <property type="match status" value="1"/>
</dbReference>
<dbReference type="PANTHER" id="PTHR35807">
    <property type="entry name" value="TRANSCRIPTIONAL REGULATOR REDD-RELATED"/>
    <property type="match status" value="1"/>
</dbReference>
<dbReference type="InterPro" id="IPR051677">
    <property type="entry name" value="AfsR-DnrI-RedD_regulator"/>
</dbReference>
<feature type="domain" description="OmpR/PhoB-type" evidence="4">
    <location>
        <begin position="21"/>
        <end position="90"/>
    </location>
</feature>
<dbReference type="InterPro" id="IPR001867">
    <property type="entry name" value="OmpR/PhoB-type_DNA-bd"/>
</dbReference>